<dbReference type="AlphaFoldDB" id="A0A8H4UB81"/>
<reference evidence="3" key="2">
    <citation type="submission" date="2020-05" db="EMBL/GenBank/DDBJ databases">
        <authorList>
            <person name="Kim H.-S."/>
            <person name="Proctor R.H."/>
            <person name="Brown D.W."/>
        </authorList>
    </citation>
    <scope>NUCLEOTIDE SEQUENCE</scope>
    <source>
        <strain evidence="3">NRRL 22465</strain>
    </source>
</reference>
<comment type="caution">
    <text evidence="3">The sequence shown here is derived from an EMBL/GenBank/DDBJ whole genome shotgun (WGS) entry which is preliminary data.</text>
</comment>
<organism evidence="3 4">
    <name type="scientific">Fusarium zealandicum</name>
    <dbReference type="NCBI Taxonomy" id="1053134"/>
    <lineage>
        <taxon>Eukaryota</taxon>
        <taxon>Fungi</taxon>
        <taxon>Dikarya</taxon>
        <taxon>Ascomycota</taxon>
        <taxon>Pezizomycotina</taxon>
        <taxon>Sordariomycetes</taxon>
        <taxon>Hypocreomycetidae</taxon>
        <taxon>Hypocreales</taxon>
        <taxon>Nectriaceae</taxon>
        <taxon>Fusarium</taxon>
        <taxon>Fusarium staphyleae species complex</taxon>
    </lineage>
</organism>
<evidence type="ECO:0000313" key="3">
    <source>
        <dbReference type="EMBL" id="KAF4972758.1"/>
    </source>
</evidence>
<evidence type="ECO:0000313" key="4">
    <source>
        <dbReference type="Proteomes" id="UP000635477"/>
    </source>
</evidence>
<dbReference type="PROSITE" id="PS50181">
    <property type="entry name" value="FBOX"/>
    <property type="match status" value="1"/>
</dbReference>
<protein>
    <recommendedName>
        <fullName evidence="2">F-box domain-containing protein</fullName>
    </recommendedName>
</protein>
<feature type="domain" description="F-box" evidence="2">
    <location>
        <begin position="1"/>
        <end position="50"/>
    </location>
</feature>
<dbReference type="EMBL" id="JABEYC010000896">
    <property type="protein sequence ID" value="KAF4972758.1"/>
    <property type="molecule type" value="Genomic_DNA"/>
</dbReference>
<evidence type="ECO:0000259" key="2">
    <source>
        <dbReference type="PROSITE" id="PS50181"/>
    </source>
</evidence>
<sequence length="643" mass="73662">MSILRLPVEITAFLVELLDVESIFNLGQGCRQLSYILYDRRMCRLALEKAAFSAEAREAQATKEYARQFRRLAKRRIAVRSGQPWTVAIVAMADRFIYTNRTLCYTVNSGHLRILSLARAPREEFVVNVPRLLQQAVRDFDPCLSYTFEPLYYAEGILSCMATQFIDQTTIRWLVIFELRKNVSWVVVKRPCSDHQLFVRNDKNYLFCGIKSHVRIDGSYRWGLHRLDLKTRKWEDSPLILWEYDGSSIGSDICFEIIDGYFYCVSNKKKTPTDHEIQNCFYRVVRFSVSEATHESCHTLPMRNLWRRHDSEGVVDERWTSLQITKDEVTDKLFIVETRREWSLKYAGSQRTCYKKELRFDGGGGDRLNPRPELSLPTPPASAGRNQLDLNWDRESHVEERPGDNVHLGDNPTDDTTYTLQECFIRSYNPSCDSFIDLVCESYNPDSFLQLRVRSKTHLFHQETEDQSSWIQRRTKQAVHLWPRDSAQLNDISAQLHDIIDPVKPMKGVDWGMDERNLVYSPTHMAPGQLRPVVLLSFDPGLHFPGFSKFPCRPAGDSCTSATLSHPPPSSGELGCGIPEHVVLPTTCHDSAECTSTEERDESGSCDFVKLCTPLYQSMGMGNGTPHGFDMSYSTCPVSKPLA</sequence>
<evidence type="ECO:0000256" key="1">
    <source>
        <dbReference type="SAM" id="MobiDB-lite"/>
    </source>
</evidence>
<keyword evidence="4" id="KW-1185">Reference proteome</keyword>
<proteinExistence type="predicted"/>
<accession>A0A8H4UB81</accession>
<gene>
    <name evidence="3" type="ORF">FZEAL_9540</name>
</gene>
<name>A0A8H4UB81_9HYPO</name>
<dbReference type="OrthoDB" id="5359231at2759"/>
<dbReference type="InterPro" id="IPR001810">
    <property type="entry name" value="F-box_dom"/>
</dbReference>
<feature type="region of interest" description="Disordered" evidence="1">
    <location>
        <begin position="363"/>
        <end position="386"/>
    </location>
</feature>
<reference evidence="3" key="1">
    <citation type="journal article" date="2020" name="BMC Genomics">
        <title>Correction to: Identification and distribution of gene clusters required for synthesis of sphingolipid metabolism inhibitors in diverse species of the filamentous fungus Fusarium.</title>
        <authorList>
            <person name="Kim H.S."/>
            <person name="Lohmar J.M."/>
            <person name="Busman M."/>
            <person name="Brown D.W."/>
            <person name="Naumann T.A."/>
            <person name="Divon H.H."/>
            <person name="Lysoe E."/>
            <person name="Uhlig S."/>
            <person name="Proctor R.H."/>
        </authorList>
    </citation>
    <scope>NUCLEOTIDE SEQUENCE</scope>
    <source>
        <strain evidence="3">NRRL 22465</strain>
    </source>
</reference>
<dbReference type="Proteomes" id="UP000635477">
    <property type="component" value="Unassembled WGS sequence"/>
</dbReference>